<keyword evidence="2 11" id="KW-0813">Transport</keyword>
<keyword evidence="9 11" id="KW-0472">Membrane</keyword>
<keyword evidence="7" id="KW-0408">Iron</keyword>
<comment type="similarity">
    <text evidence="11">Belongs to the TonB-dependent receptor family.</text>
</comment>
<gene>
    <name evidence="12" type="ORF">AXK11_01195</name>
</gene>
<dbReference type="AlphaFoldDB" id="A0A139SU91"/>
<dbReference type="InterPro" id="IPR036942">
    <property type="entry name" value="Beta-barrel_TonB_sf"/>
</dbReference>
<keyword evidence="5 11" id="KW-0812">Transmembrane</keyword>
<dbReference type="InterPro" id="IPR039426">
    <property type="entry name" value="TonB-dep_rcpt-like"/>
</dbReference>
<evidence type="ECO:0000256" key="10">
    <source>
        <dbReference type="ARBA" id="ARBA00023237"/>
    </source>
</evidence>
<dbReference type="InterPro" id="IPR037066">
    <property type="entry name" value="Plug_dom_sf"/>
</dbReference>
<keyword evidence="13" id="KW-1185">Reference proteome</keyword>
<evidence type="ECO:0000256" key="6">
    <source>
        <dbReference type="ARBA" id="ARBA00022729"/>
    </source>
</evidence>
<organism evidence="12 13">
    <name type="scientific">Cephaloticoccus primus</name>
    <dbReference type="NCBI Taxonomy" id="1548207"/>
    <lineage>
        <taxon>Bacteria</taxon>
        <taxon>Pseudomonadati</taxon>
        <taxon>Verrucomicrobiota</taxon>
        <taxon>Opitutia</taxon>
        <taxon>Opitutales</taxon>
        <taxon>Opitutaceae</taxon>
        <taxon>Cephaloticoccus</taxon>
    </lineage>
</organism>
<evidence type="ECO:0000256" key="11">
    <source>
        <dbReference type="PROSITE-ProRule" id="PRU01360"/>
    </source>
</evidence>
<sequence length="650" mass="72573">MIRGFESAFSRTVDNFGDIGAHNYDESLIERIEVSKGPNAILSPGGPPGGTINIVTKSPQFIPKHSLTALIGNFDAQKVTLDTTAPFGSDHFAYRLIAAYQDTERYWASSAKLRSKLIAPQFTWRVSPTSELVARYDYLETSVFREPALIIDSSVTRRGQEPILGPGFRPKGLNGTPPWSGLAFQKHSLSLSFSTSFNQYLVMRLAGRVQRFDEYSDQAFLFPPGMAARYNPYTGIATPDEVWGLANPNADYDEVLNPYIATSSPYYDPSAVPIRGERIIKAQVENYAVQNDWALSFETPLARLQTVTGFAYVYGELVDQRVNGALAPINLFDLANQDSSVAWDTVLFRDVKNENTNWQVYLNQRVTFWEDRFALSGGYLRYNTETKSLDKATSNPQDVLDESKDMYLASLLVRVTPAASIYYSYSTNAQPAVVNFTPLWREGKQHEWGAKLEFFNRRLAVNLAYFEINQTNVSTPNIEYYAGDLSQPPSFLSDFGNHGTEVEINGAITRNLSVMGSFTRLRMRDSLGRHVRSVSDQLGAALVNYRFNEGLLKGLSLYTGFSYVGERAGDTPSVDFTPLGVATQNSFFVPSHTTWNAGGAYTWSRYQLRLMVDNLTDDKGYVKGSGGRFSQSGIETATGRNVRLQTTMKF</sequence>
<evidence type="ECO:0000256" key="9">
    <source>
        <dbReference type="ARBA" id="ARBA00023136"/>
    </source>
</evidence>
<evidence type="ECO:0000256" key="5">
    <source>
        <dbReference type="ARBA" id="ARBA00022692"/>
    </source>
</evidence>
<keyword evidence="8" id="KW-0406">Ion transport</keyword>
<evidence type="ECO:0000256" key="3">
    <source>
        <dbReference type="ARBA" id="ARBA00022452"/>
    </source>
</evidence>
<dbReference type="InterPro" id="IPR010917">
    <property type="entry name" value="TonB_rcpt_CS"/>
</dbReference>
<keyword evidence="4" id="KW-0410">Iron transport</keyword>
<evidence type="ECO:0000256" key="1">
    <source>
        <dbReference type="ARBA" id="ARBA00004571"/>
    </source>
</evidence>
<evidence type="ECO:0000256" key="4">
    <source>
        <dbReference type="ARBA" id="ARBA00022496"/>
    </source>
</evidence>
<reference evidence="13" key="1">
    <citation type="submission" date="2016-02" db="EMBL/GenBank/DDBJ databases">
        <authorList>
            <person name="Sanders J.G."/>
            <person name="Lin J.Y."/>
            <person name="Wertz J.T."/>
            <person name="Russell J.A."/>
            <person name="Moreau C.S."/>
            <person name="Powell S."/>
        </authorList>
    </citation>
    <scope>NUCLEOTIDE SEQUENCE [LARGE SCALE GENOMIC DNA]</scope>
    <source>
        <strain evidence="13">CAG34</strain>
    </source>
</reference>
<proteinExistence type="inferred from homology"/>
<evidence type="ECO:0000256" key="8">
    <source>
        <dbReference type="ARBA" id="ARBA00023065"/>
    </source>
</evidence>
<keyword evidence="6" id="KW-0732">Signal</keyword>
<dbReference type="GO" id="GO:0015344">
    <property type="term" value="F:siderophore uptake transmembrane transporter activity"/>
    <property type="evidence" value="ECO:0007669"/>
    <property type="project" value="TreeGrafter"/>
</dbReference>
<dbReference type="PROSITE" id="PS52016">
    <property type="entry name" value="TONB_DEPENDENT_REC_3"/>
    <property type="match status" value="1"/>
</dbReference>
<evidence type="ECO:0000256" key="7">
    <source>
        <dbReference type="ARBA" id="ARBA00023004"/>
    </source>
</evidence>
<accession>A0A139SU91</accession>
<dbReference type="EMBL" id="LSZQ01000009">
    <property type="protein sequence ID" value="KXU38084.1"/>
    <property type="molecule type" value="Genomic_DNA"/>
</dbReference>
<dbReference type="Gene3D" id="2.40.170.20">
    <property type="entry name" value="TonB-dependent receptor, beta-barrel domain"/>
    <property type="match status" value="1"/>
</dbReference>
<dbReference type="PANTHER" id="PTHR32552">
    <property type="entry name" value="FERRICHROME IRON RECEPTOR-RELATED"/>
    <property type="match status" value="1"/>
</dbReference>
<dbReference type="GO" id="GO:0009279">
    <property type="term" value="C:cell outer membrane"/>
    <property type="evidence" value="ECO:0007669"/>
    <property type="project" value="UniProtKB-SubCell"/>
</dbReference>
<dbReference type="PANTHER" id="PTHR32552:SF68">
    <property type="entry name" value="FERRICHROME OUTER MEMBRANE TRANSPORTER_PHAGE RECEPTOR"/>
    <property type="match status" value="1"/>
</dbReference>
<protein>
    <recommendedName>
        <fullName evidence="14">TonB-dependent receptor-like beta-barrel domain-containing protein</fullName>
    </recommendedName>
</protein>
<evidence type="ECO:0000313" key="12">
    <source>
        <dbReference type="EMBL" id="KXU38084.1"/>
    </source>
</evidence>
<keyword evidence="10 11" id="KW-0998">Cell outer membrane</keyword>
<dbReference type="PROSITE" id="PS01156">
    <property type="entry name" value="TONB_DEPENDENT_REC_2"/>
    <property type="match status" value="1"/>
</dbReference>
<comment type="caution">
    <text evidence="12">The sequence shown here is derived from an EMBL/GenBank/DDBJ whole genome shotgun (WGS) entry which is preliminary data.</text>
</comment>
<evidence type="ECO:0000313" key="13">
    <source>
        <dbReference type="Proteomes" id="UP000070058"/>
    </source>
</evidence>
<comment type="subcellular location">
    <subcellularLocation>
        <location evidence="1 11">Cell outer membrane</location>
        <topology evidence="1 11">Multi-pass membrane protein</topology>
    </subcellularLocation>
</comment>
<name>A0A139SU91_9BACT</name>
<dbReference type="STRING" id="1548207.AXK11_01195"/>
<dbReference type="Proteomes" id="UP000070058">
    <property type="component" value="Unassembled WGS sequence"/>
</dbReference>
<keyword evidence="3 11" id="KW-1134">Transmembrane beta strand</keyword>
<dbReference type="SUPFAM" id="SSF56935">
    <property type="entry name" value="Porins"/>
    <property type="match status" value="1"/>
</dbReference>
<dbReference type="Gene3D" id="2.170.130.10">
    <property type="entry name" value="TonB-dependent receptor, plug domain"/>
    <property type="match status" value="1"/>
</dbReference>
<evidence type="ECO:0008006" key="14">
    <source>
        <dbReference type="Google" id="ProtNLM"/>
    </source>
</evidence>
<evidence type="ECO:0000256" key="2">
    <source>
        <dbReference type="ARBA" id="ARBA00022448"/>
    </source>
</evidence>